<feature type="region of interest" description="Disordered" evidence="17">
    <location>
        <begin position="1"/>
        <end position="29"/>
    </location>
</feature>
<keyword evidence="5 15" id="KW-0227">DNA damage</keyword>
<dbReference type="PROSITE" id="PS51192">
    <property type="entry name" value="HELICASE_ATP_BIND_1"/>
    <property type="match status" value="1"/>
</dbReference>
<dbReference type="InterPro" id="IPR020838">
    <property type="entry name" value="DBINO"/>
</dbReference>
<dbReference type="FunFam" id="3.40.50.300:FF:001269">
    <property type="entry name" value="SNF2 family helicase/ATPase"/>
    <property type="match status" value="1"/>
</dbReference>
<dbReference type="GO" id="GO:0005524">
    <property type="term" value="F:ATP binding"/>
    <property type="evidence" value="ECO:0007669"/>
    <property type="project" value="UniProtKB-UniRule"/>
</dbReference>
<feature type="coiled-coil region" evidence="16">
    <location>
        <begin position="464"/>
        <end position="498"/>
    </location>
</feature>
<dbReference type="FunFam" id="3.40.50.10810:FF:000022">
    <property type="entry name" value="Blast:Putative DNA helicase Ino80"/>
    <property type="match status" value="1"/>
</dbReference>
<evidence type="ECO:0000256" key="12">
    <source>
        <dbReference type="ARBA" id="ARBA00023204"/>
    </source>
</evidence>
<keyword evidence="9 15" id="KW-0238">DNA-binding</keyword>
<evidence type="ECO:0000256" key="16">
    <source>
        <dbReference type="SAM" id="Coils"/>
    </source>
</evidence>
<feature type="compositionally biased region" description="Polar residues" evidence="17">
    <location>
        <begin position="15"/>
        <end position="24"/>
    </location>
</feature>
<feature type="region of interest" description="Disordered" evidence="17">
    <location>
        <begin position="147"/>
        <end position="249"/>
    </location>
</feature>
<evidence type="ECO:0000256" key="14">
    <source>
        <dbReference type="ARBA" id="ARBA00049360"/>
    </source>
</evidence>
<keyword evidence="16" id="KW-0175">Coiled coil</keyword>
<dbReference type="GO" id="GO:0000781">
    <property type="term" value="C:chromosome, telomeric region"/>
    <property type="evidence" value="ECO:0007669"/>
    <property type="project" value="GOC"/>
</dbReference>
<dbReference type="GO" id="GO:0016887">
    <property type="term" value="F:ATP hydrolysis activity"/>
    <property type="evidence" value="ECO:0007669"/>
    <property type="project" value="EnsemblFungi"/>
</dbReference>
<feature type="region of interest" description="Disordered" evidence="17">
    <location>
        <begin position="589"/>
        <end position="629"/>
    </location>
</feature>
<dbReference type="Pfam" id="PF00271">
    <property type="entry name" value="Helicase_C"/>
    <property type="match status" value="1"/>
</dbReference>
<keyword evidence="10" id="KW-0010">Activator</keyword>
<dbReference type="InterPro" id="IPR050520">
    <property type="entry name" value="INO80/SWR1_helicase"/>
</dbReference>
<evidence type="ECO:0000256" key="2">
    <source>
        <dbReference type="ARBA" id="ARBA00007025"/>
    </source>
</evidence>
<evidence type="ECO:0000256" key="1">
    <source>
        <dbReference type="ARBA" id="ARBA00004123"/>
    </source>
</evidence>
<keyword evidence="22" id="KW-1185">Reference proteome</keyword>
<organism evidence="21 22">
    <name type="scientific">Naumovozyma castellii</name>
    <name type="common">Yeast</name>
    <name type="synonym">Saccharomyces castellii</name>
    <dbReference type="NCBI Taxonomy" id="27288"/>
    <lineage>
        <taxon>Eukaryota</taxon>
        <taxon>Fungi</taxon>
        <taxon>Dikarya</taxon>
        <taxon>Ascomycota</taxon>
        <taxon>Saccharomycotina</taxon>
        <taxon>Saccharomycetes</taxon>
        <taxon>Saccharomycetales</taxon>
        <taxon>Saccharomycetaceae</taxon>
        <taxon>Naumovozyma</taxon>
    </lineage>
</organism>
<comment type="subcellular location">
    <subcellularLocation>
        <location evidence="1 15">Nucleus</location>
    </subcellularLocation>
</comment>
<dbReference type="SMART" id="SM00490">
    <property type="entry name" value="HELICc"/>
    <property type="match status" value="1"/>
</dbReference>
<dbReference type="EMBL" id="HE576755">
    <property type="protein sequence ID" value="CCC69658.1"/>
    <property type="molecule type" value="Genomic_DNA"/>
</dbReference>
<name>G0VEX0_NAUCA</name>
<dbReference type="GO" id="GO:0045944">
    <property type="term" value="P:positive regulation of transcription by RNA polymerase II"/>
    <property type="evidence" value="ECO:0007669"/>
    <property type="project" value="EnsemblFungi"/>
</dbReference>
<evidence type="ECO:0000256" key="10">
    <source>
        <dbReference type="ARBA" id="ARBA00023159"/>
    </source>
</evidence>
<feature type="region of interest" description="Disordered" evidence="17">
    <location>
        <begin position="315"/>
        <end position="365"/>
    </location>
</feature>
<comment type="catalytic activity">
    <reaction evidence="14 15">
        <text>ATP + H2O = ADP + phosphate + H(+)</text>
        <dbReference type="Rhea" id="RHEA:13065"/>
        <dbReference type="ChEBI" id="CHEBI:15377"/>
        <dbReference type="ChEBI" id="CHEBI:15378"/>
        <dbReference type="ChEBI" id="CHEBI:30616"/>
        <dbReference type="ChEBI" id="CHEBI:43474"/>
        <dbReference type="ChEBI" id="CHEBI:456216"/>
    </reaction>
</comment>
<dbReference type="GO" id="GO:0000775">
    <property type="term" value="C:chromosome, centromeric region"/>
    <property type="evidence" value="ECO:0007669"/>
    <property type="project" value="EnsemblFungi"/>
</dbReference>
<feature type="domain" description="DBINO" evidence="20">
    <location>
        <begin position="394"/>
        <end position="519"/>
    </location>
</feature>
<evidence type="ECO:0000256" key="13">
    <source>
        <dbReference type="ARBA" id="ARBA00023242"/>
    </source>
</evidence>
<evidence type="ECO:0000313" key="22">
    <source>
        <dbReference type="Proteomes" id="UP000001640"/>
    </source>
</evidence>
<feature type="domain" description="Helicase C-terminal" evidence="19">
    <location>
        <begin position="1224"/>
        <end position="1378"/>
    </location>
</feature>
<dbReference type="KEGG" id="ncs:NCAS_0D00770"/>
<dbReference type="GO" id="GO:0032006">
    <property type="term" value="P:regulation of TOR signaling"/>
    <property type="evidence" value="ECO:0007669"/>
    <property type="project" value="EnsemblFungi"/>
</dbReference>
<keyword evidence="11" id="KW-0804">Transcription</keyword>
<evidence type="ECO:0000256" key="5">
    <source>
        <dbReference type="ARBA" id="ARBA00022763"/>
    </source>
</evidence>
<dbReference type="Pfam" id="PF13892">
    <property type="entry name" value="DBINO"/>
    <property type="match status" value="1"/>
</dbReference>
<dbReference type="FunCoup" id="G0VEX0">
    <property type="interactions" value="1225"/>
</dbReference>
<dbReference type="InterPro" id="IPR014001">
    <property type="entry name" value="Helicase_ATP-bd"/>
</dbReference>
<dbReference type="Gene3D" id="3.40.50.300">
    <property type="entry name" value="P-loop containing nucleotide triphosphate hydrolases"/>
    <property type="match status" value="2"/>
</dbReference>
<dbReference type="GO" id="GO:0003677">
    <property type="term" value="F:DNA binding"/>
    <property type="evidence" value="ECO:0007669"/>
    <property type="project" value="UniProtKB-UniRule"/>
</dbReference>
<keyword evidence="12 15" id="KW-0234">DNA repair</keyword>
<dbReference type="HOGENOM" id="CLU_000315_26_2_1"/>
<feature type="compositionally biased region" description="Polar residues" evidence="17">
    <location>
        <begin position="240"/>
        <end position="249"/>
    </location>
</feature>
<keyword evidence="8" id="KW-0805">Transcription regulation</keyword>
<evidence type="ECO:0000256" key="8">
    <source>
        <dbReference type="ARBA" id="ARBA00023015"/>
    </source>
</evidence>
<feature type="compositionally biased region" description="Polar residues" evidence="17">
    <location>
        <begin position="352"/>
        <end position="365"/>
    </location>
</feature>
<dbReference type="Proteomes" id="UP000001640">
    <property type="component" value="Chromosome 4"/>
</dbReference>
<dbReference type="GeneID" id="96903267"/>
<dbReference type="Pfam" id="PF00176">
    <property type="entry name" value="SNF2-rel_dom"/>
    <property type="match status" value="1"/>
</dbReference>
<dbReference type="SMART" id="SM00487">
    <property type="entry name" value="DEXDc"/>
    <property type="match status" value="1"/>
</dbReference>
<evidence type="ECO:0000256" key="7">
    <source>
        <dbReference type="ARBA" id="ARBA00022840"/>
    </source>
</evidence>
<evidence type="ECO:0000256" key="4">
    <source>
        <dbReference type="ARBA" id="ARBA00022741"/>
    </source>
</evidence>
<dbReference type="InterPro" id="IPR000330">
    <property type="entry name" value="SNF2_N"/>
</dbReference>
<keyword evidence="6 15" id="KW-0378">Hydrolase</keyword>
<dbReference type="OrthoDB" id="372624at2759"/>
<dbReference type="CDD" id="cd18793">
    <property type="entry name" value="SF2_C_SNF"/>
    <property type="match status" value="1"/>
</dbReference>
<dbReference type="GO" id="GO:0000722">
    <property type="term" value="P:telomere maintenance via recombination"/>
    <property type="evidence" value="ECO:0007669"/>
    <property type="project" value="EnsemblFungi"/>
</dbReference>
<evidence type="ECO:0000256" key="9">
    <source>
        <dbReference type="ARBA" id="ARBA00023125"/>
    </source>
</evidence>
<dbReference type="InParanoid" id="G0VEX0"/>
<evidence type="ECO:0000256" key="11">
    <source>
        <dbReference type="ARBA" id="ARBA00023163"/>
    </source>
</evidence>
<feature type="domain" description="Helicase ATP-binding" evidence="18">
    <location>
        <begin position="657"/>
        <end position="829"/>
    </location>
</feature>
<reference evidence="21 22" key="1">
    <citation type="journal article" date="2011" name="Proc. Natl. Acad. Sci. U.S.A.">
        <title>Evolutionary erosion of yeast sex chromosomes by mating-type switching accidents.</title>
        <authorList>
            <person name="Gordon J.L."/>
            <person name="Armisen D."/>
            <person name="Proux-Wera E."/>
            <person name="Oheigeartaigh S.S."/>
            <person name="Byrne K.P."/>
            <person name="Wolfe K.H."/>
        </authorList>
    </citation>
    <scope>NUCLEOTIDE SEQUENCE [LARGE SCALE GENOMIC DNA]</scope>
    <source>
        <strain evidence="22">ATCC 76901 / BCRC 22586 / CBS 4309 / NBRC 1992 / NRRL Y-12630</strain>
    </source>
</reference>
<feature type="compositionally biased region" description="Basic and acidic residues" evidence="17">
    <location>
        <begin position="315"/>
        <end position="329"/>
    </location>
</feature>
<evidence type="ECO:0000313" key="21">
    <source>
        <dbReference type="EMBL" id="CCC69658.1"/>
    </source>
</evidence>
<feature type="compositionally biased region" description="Low complexity" evidence="17">
    <location>
        <begin position="229"/>
        <end position="239"/>
    </location>
</feature>
<accession>G0VEX0</accession>
<comment type="function">
    <text evidence="15">ATPase component of the INO80 complex which remodels chromatin by shifting nucleosomes and is involved in DNA repair.</text>
</comment>
<evidence type="ECO:0000259" key="20">
    <source>
        <dbReference type="PROSITE" id="PS51413"/>
    </source>
</evidence>
<proteinExistence type="inferred from homology"/>
<dbReference type="GO" id="GO:0042393">
    <property type="term" value="F:histone binding"/>
    <property type="evidence" value="ECO:0007669"/>
    <property type="project" value="TreeGrafter"/>
</dbReference>
<reference key="2">
    <citation type="submission" date="2011-08" db="EMBL/GenBank/DDBJ databases">
        <title>Genome sequence of Naumovozyma castellii.</title>
        <authorList>
            <person name="Gordon J.L."/>
            <person name="Armisen D."/>
            <person name="Proux-Wera E."/>
            <person name="OhEigeartaigh S.S."/>
            <person name="Byrne K.P."/>
            <person name="Wolfe K.H."/>
        </authorList>
    </citation>
    <scope>NUCLEOTIDE SEQUENCE</scope>
    <source>
        <strain>Type strain:CBS 4309</strain>
    </source>
</reference>
<dbReference type="PROSITE" id="PS51194">
    <property type="entry name" value="HELICASE_CTER"/>
    <property type="match status" value="1"/>
</dbReference>
<keyword evidence="7 15" id="KW-0067">ATP-binding</keyword>
<dbReference type="GO" id="GO:0034080">
    <property type="term" value="P:CENP-A containing chromatin assembly"/>
    <property type="evidence" value="ECO:0007669"/>
    <property type="project" value="EnsemblFungi"/>
</dbReference>
<dbReference type="InterPro" id="IPR027417">
    <property type="entry name" value="P-loop_NTPase"/>
</dbReference>
<evidence type="ECO:0000256" key="15">
    <source>
        <dbReference type="RuleBase" id="RU368001"/>
    </source>
</evidence>
<dbReference type="SUPFAM" id="SSF52540">
    <property type="entry name" value="P-loop containing nucleoside triphosphate hydrolases"/>
    <property type="match status" value="2"/>
</dbReference>
<dbReference type="GO" id="GO:0031011">
    <property type="term" value="C:Ino80 complex"/>
    <property type="evidence" value="ECO:0007669"/>
    <property type="project" value="UniProtKB-UniRule"/>
</dbReference>
<keyword evidence="4" id="KW-0547">Nucleotide-binding</keyword>
<protein>
    <recommendedName>
        <fullName evidence="3 15">Chromatin-remodeling ATPase INO80</fullName>
        <ecNumber evidence="15">3.6.4.-</ecNumber>
    </recommendedName>
</protein>
<evidence type="ECO:0000256" key="3">
    <source>
        <dbReference type="ARBA" id="ARBA00019805"/>
    </source>
</evidence>
<dbReference type="PROSITE" id="PS51413">
    <property type="entry name" value="DBINO"/>
    <property type="match status" value="1"/>
</dbReference>
<evidence type="ECO:0000259" key="19">
    <source>
        <dbReference type="PROSITE" id="PS51194"/>
    </source>
</evidence>
<dbReference type="InterPro" id="IPR001650">
    <property type="entry name" value="Helicase_C-like"/>
</dbReference>
<sequence>MSLANLLNKDDQDIIKTSSPSNDTILPDKPLTEEQRKQNFLKELNDQFQIIQKRDDLELTYQNWKFLNLQEFELINEWNIQNKDNWVHADTPIYDKMRAAREEWDHYQSWKNIQKNPALLQKLTGSHPDVFKKPRGAVVHSSSRIRINNILNTPSPGPNAKPSINQTPVATTSTIEIKGAATEEEDEEEEPDEELDEESELSNVEISDTYDPNDEDFEPETSKHKKHSSTVSGTTISSSRGKSSGIVTLQSDRNRIIRELIKMCQKNKNLKTKKRKFTNCLVLDYKSKQKTPHHSLTMKITLKQYHVRKLKKQINEAKRERERAAHGESNDEEDLSVDNNHNHHDNKKRKLNSTSISTGTGSVNSHGLPTYGLKMNVKEARAIKRHYDNTYITIWKDMARRDSAKMARLVQQIQSIRSVNFKKTSSLCAREAKKWQLRNFRQVKDLQTRARRGIREMSNFWKKNEREEREIKRKAEKIAQEKARKEEEERETVRQSKKLNFLLTQTELYSHFIGRKIKTNELEGNMNDDSFSAQHQQQQTNKIDLEKTEATKNDFHSIDFDNEDDEQLRLKAAQNASNVLAETRAKAKAFDDAHNNNNNDNDNITKSANDEEDEEENNEDEFNFQNPTSLGDVTIEQPKMLACTLKEYQLKGLNWLASLYDQGINGILADEMGLGKTVQSISVLAHLAEKHNIWGPYLVVTPASTLHNWVNEITKFVPQFKILPYWGNAADRKVLRKFWDRKNLRYTKDSPFHVMITSYQMVVSDVTYLQKMKWQYMILDEAQAIKSSQSSRWKNLLSFHCRNRLLLTGTPIQNNMQELWALLHFIMPSLFDSHDEFSEWFAKDIESHAEANTQLNHQQLRRLHMILKPFMLRRVKKNVQSELGDKIEIDVLCDLTQRQAKLYQVLKSTSNYDAIENAAGSDEFSSDQNLVNTVMQFRKVCNHPDLFERADINSPFAFTKFGKTSSILRSSDNDTDVFYSSKNPIEFHLPRLIYDDLILPNFENSVDTMAKLLNYTLSIFNPTTNFELCQYLTRLTGSSTHSMSKLFHQDIINRAIELSAEPQPLLEKLAIVFAEKNKIKDNFHRDLILMDKADILINTSKVTTKGILDSLLNIKETVYENEYLNSLHPGYRPNASAVPISLEISGCSHLTNEMNYELFNPVITQALSEIPPITQYNMHINKKIPIEEFPKTELFPAPLNKNFSSNISMPSMDRFITESAKLKKLDELLVQLKREGHRVLIYFQMTKMMDLMEEYLTYRQYNHIRLDGSSKLEDRRDLVHDWQTKPEIFVFLLSTRAGGLGINLTAADTVIFYDSDWNPTIDSQAMDRAHRLGQTRQVTVYRLLIRGTIEERMRDRAKQKEQVQQVVMEGKTQENNVKTIEASNSTTDITKHTGITA</sequence>
<dbReference type="RefSeq" id="XP_003676022.1">
    <property type="nucleotide sequence ID" value="XM_003675974.1"/>
</dbReference>
<dbReference type="PANTHER" id="PTHR45685">
    <property type="entry name" value="HELICASE SRCAP-RELATED"/>
    <property type="match status" value="1"/>
</dbReference>
<dbReference type="GO" id="GO:0006366">
    <property type="term" value="P:transcription by RNA polymerase II"/>
    <property type="evidence" value="ECO:0007669"/>
    <property type="project" value="EnsemblFungi"/>
</dbReference>
<dbReference type="InterPro" id="IPR038718">
    <property type="entry name" value="SNF2-like_sf"/>
</dbReference>
<comment type="domain">
    <text evidence="15">The DBINO region is involved in binding to DNA.</text>
</comment>
<feature type="compositionally biased region" description="Polar residues" evidence="17">
    <location>
        <begin position="162"/>
        <end position="175"/>
    </location>
</feature>
<comment type="similarity">
    <text evidence="2 15">Belongs to the SNF2/RAD54 helicase family.</text>
</comment>
<feature type="compositionally biased region" description="Acidic residues" evidence="17">
    <location>
        <begin position="182"/>
        <end position="200"/>
    </location>
</feature>
<dbReference type="InterPro" id="IPR049730">
    <property type="entry name" value="SNF2/RAD54-like_C"/>
</dbReference>
<feature type="compositionally biased region" description="Acidic residues" evidence="17">
    <location>
        <begin position="610"/>
        <end position="622"/>
    </location>
</feature>
<evidence type="ECO:0000259" key="18">
    <source>
        <dbReference type="PROSITE" id="PS51192"/>
    </source>
</evidence>
<evidence type="ECO:0000256" key="6">
    <source>
        <dbReference type="ARBA" id="ARBA00022801"/>
    </source>
</evidence>
<dbReference type="eggNOG" id="KOG0388">
    <property type="taxonomic scope" value="Eukaryota"/>
</dbReference>
<gene>
    <name evidence="21" type="primary">NCAS0D00770</name>
    <name evidence="21" type="ordered locus">NCAS_0D00770</name>
</gene>
<dbReference type="GO" id="GO:0006281">
    <property type="term" value="P:DNA repair"/>
    <property type="evidence" value="ECO:0007669"/>
    <property type="project" value="UniProtKB-UniRule"/>
</dbReference>
<dbReference type="GO" id="GO:0031509">
    <property type="term" value="P:subtelomeric heterochromatin formation"/>
    <property type="evidence" value="ECO:0007669"/>
    <property type="project" value="EnsemblFungi"/>
</dbReference>
<dbReference type="EC" id="3.6.4.-" evidence="15"/>
<dbReference type="STRING" id="1064592.G0VEX0"/>
<dbReference type="Gene3D" id="3.40.50.10810">
    <property type="entry name" value="Tandem AAA-ATPase domain"/>
    <property type="match status" value="1"/>
</dbReference>
<evidence type="ECO:0000256" key="17">
    <source>
        <dbReference type="SAM" id="MobiDB-lite"/>
    </source>
</evidence>
<comment type="subunit">
    <text evidence="15">Component of the INO80 chromatin-remodeling complex.</text>
</comment>
<dbReference type="OMA" id="FWKKNER"/>
<keyword evidence="13" id="KW-0539">Nucleus</keyword>
<dbReference type="PANTHER" id="PTHR45685:SF2">
    <property type="entry name" value="CHROMATIN-REMODELING ATPASE INO80"/>
    <property type="match status" value="1"/>
</dbReference>